<comment type="function">
    <text evidence="8">Cytochromes P450 are a group of heme-thiolate monooxygenases. They oxidize a variety of structurally unrelated compounds, including steroids, fatty acids, and xenobiotics.</text>
</comment>
<evidence type="ECO:0000256" key="10">
    <source>
        <dbReference type="RuleBase" id="RU000461"/>
    </source>
</evidence>
<evidence type="ECO:0000313" key="12">
    <source>
        <dbReference type="Proteomes" id="UP001328107"/>
    </source>
</evidence>
<dbReference type="SUPFAM" id="SSF48264">
    <property type="entry name" value="Cytochrome P450"/>
    <property type="match status" value="1"/>
</dbReference>
<dbReference type="FunFam" id="1.10.630.10:FF:000182">
    <property type="entry name" value="Cytochrome P450 3A4"/>
    <property type="match status" value="1"/>
</dbReference>
<dbReference type="InterPro" id="IPR036396">
    <property type="entry name" value="Cyt_P450_sf"/>
</dbReference>
<dbReference type="PRINTS" id="PR00385">
    <property type="entry name" value="P450"/>
</dbReference>
<reference evidence="12" key="1">
    <citation type="submission" date="2022-10" db="EMBL/GenBank/DDBJ databases">
        <title>Genome assembly of Pristionchus species.</title>
        <authorList>
            <person name="Yoshida K."/>
            <person name="Sommer R.J."/>
        </authorList>
    </citation>
    <scope>NUCLEOTIDE SEQUENCE [LARGE SCALE GENOMIC DNA]</scope>
    <source>
        <strain evidence="12">RS5460</strain>
    </source>
</reference>
<dbReference type="GO" id="GO:0008395">
    <property type="term" value="F:steroid hydroxylase activity"/>
    <property type="evidence" value="ECO:0007669"/>
    <property type="project" value="TreeGrafter"/>
</dbReference>
<keyword evidence="4 9" id="KW-0479">Metal-binding</keyword>
<organism evidence="11 12">
    <name type="scientific">Pristionchus mayeri</name>
    <dbReference type="NCBI Taxonomy" id="1317129"/>
    <lineage>
        <taxon>Eukaryota</taxon>
        <taxon>Metazoa</taxon>
        <taxon>Ecdysozoa</taxon>
        <taxon>Nematoda</taxon>
        <taxon>Chromadorea</taxon>
        <taxon>Rhabditida</taxon>
        <taxon>Rhabditina</taxon>
        <taxon>Diplogasteromorpha</taxon>
        <taxon>Diplogasteroidea</taxon>
        <taxon>Neodiplogasteridae</taxon>
        <taxon>Pristionchus</taxon>
    </lineage>
</organism>
<comment type="cofactor">
    <cofactor evidence="1 9">
        <name>heme</name>
        <dbReference type="ChEBI" id="CHEBI:30413"/>
    </cofactor>
</comment>
<dbReference type="Proteomes" id="UP001328107">
    <property type="component" value="Unassembled WGS sequence"/>
</dbReference>
<evidence type="ECO:0008006" key="13">
    <source>
        <dbReference type="Google" id="ProtNLM"/>
    </source>
</evidence>
<dbReference type="GO" id="GO:0020037">
    <property type="term" value="F:heme binding"/>
    <property type="evidence" value="ECO:0007669"/>
    <property type="project" value="InterPro"/>
</dbReference>
<dbReference type="PROSITE" id="PS00086">
    <property type="entry name" value="CYTOCHROME_P450"/>
    <property type="match status" value="1"/>
</dbReference>
<dbReference type="InterPro" id="IPR002401">
    <property type="entry name" value="Cyt_P450_E_grp-I"/>
</dbReference>
<keyword evidence="3 9" id="KW-0349">Heme</keyword>
<evidence type="ECO:0000256" key="6">
    <source>
        <dbReference type="ARBA" id="ARBA00023004"/>
    </source>
</evidence>
<dbReference type="PANTHER" id="PTHR24302:SF15">
    <property type="entry name" value="FATTY-ACID PEROXYGENASE"/>
    <property type="match status" value="1"/>
</dbReference>
<keyword evidence="7 10" id="KW-0503">Monooxygenase</keyword>
<dbReference type="EMBL" id="BTRK01000006">
    <property type="protein sequence ID" value="GMR61490.1"/>
    <property type="molecule type" value="Genomic_DNA"/>
</dbReference>
<evidence type="ECO:0000256" key="1">
    <source>
        <dbReference type="ARBA" id="ARBA00001971"/>
    </source>
</evidence>
<sequence length="409" mass="46483">MPLKIHEWTKEYGKVYGFKEGVRNVMVTSDLELINEVFVKQFDNFFARKAHPLGQDTDNNPKVNLFESQGARWKRLRALSSPSFSISSLKKIRPIVEDSAMKMVDVMGRRHGEGESFDVSPFFSEYTLDTICRLVIGQKESTLFKNPRIDTVQKVFLEDIDRPLFHFAVGVPGLGMFMRNLFSKCRKAMANPRFTHAISSLESHLFSISTSQMTSGAPSESADFIDLFLDNAAEFEYQNQGEFSTHEAVTKALTVDEVIAQAVVFLLAGYDTTSNALSYTAWMLSRYPEIMKRCQEEVDEVCVDSSISYEDCQNLRYLDAVCRETLRFFPIGARAVARTCMKDTTVGGYDIDKSTIVMADSYAVHFNKELWGEDVDEFRPERWLESDRRVAAINFLTFGAGPRLCVGMR</sequence>
<dbReference type="InterPro" id="IPR050705">
    <property type="entry name" value="Cytochrome_P450_3A"/>
</dbReference>
<dbReference type="Gene3D" id="1.10.630.10">
    <property type="entry name" value="Cytochrome P450"/>
    <property type="match status" value="1"/>
</dbReference>
<comment type="similarity">
    <text evidence="2 10">Belongs to the cytochrome P450 family.</text>
</comment>
<dbReference type="AlphaFoldDB" id="A0AAN5DF03"/>
<feature type="binding site" description="axial binding residue" evidence="9">
    <location>
        <position position="405"/>
    </location>
    <ligand>
        <name>heme</name>
        <dbReference type="ChEBI" id="CHEBI:30413"/>
    </ligand>
    <ligandPart>
        <name>Fe</name>
        <dbReference type="ChEBI" id="CHEBI:18248"/>
    </ligandPart>
</feature>
<accession>A0AAN5DF03</accession>
<dbReference type="PANTHER" id="PTHR24302">
    <property type="entry name" value="CYTOCHROME P450 FAMILY 3"/>
    <property type="match status" value="1"/>
</dbReference>
<proteinExistence type="inferred from homology"/>
<dbReference type="InterPro" id="IPR001128">
    <property type="entry name" value="Cyt_P450"/>
</dbReference>
<gene>
    <name evidence="11" type="ORF">PMAYCL1PPCAC_31685</name>
</gene>
<evidence type="ECO:0000256" key="7">
    <source>
        <dbReference type="ARBA" id="ARBA00023033"/>
    </source>
</evidence>
<comment type="caution">
    <text evidence="11">The sequence shown here is derived from an EMBL/GenBank/DDBJ whole genome shotgun (WGS) entry which is preliminary data.</text>
</comment>
<keyword evidence="12" id="KW-1185">Reference proteome</keyword>
<evidence type="ECO:0000256" key="9">
    <source>
        <dbReference type="PIRSR" id="PIRSR602401-1"/>
    </source>
</evidence>
<evidence type="ECO:0000256" key="2">
    <source>
        <dbReference type="ARBA" id="ARBA00010617"/>
    </source>
</evidence>
<keyword evidence="5 10" id="KW-0560">Oxidoreductase</keyword>
<name>A0AAN5DF03_9BILA</name>
<dbReference type="GO" id="GO:0016705">
    <property type="term" value="F:oxidoreductase activity, acting on paired donors, with incorporation or reduction of molecular oxygen"/>
    <property type="evidence" value="ECO:0007669"/>
    <property type="project" value="InterPro"/>
</dbReference>
<dbReference type="Pfam" id="PF00067">
    <property type="entry name" value="p450"/>
    <property type="match status" value="1"/>
</dbReference>
<dbReference type="GO" id="GO:0005506">
    <property type="term" value="F:iron ion binding"/>
    <property type="evidence" value="ECO:0007669"/>
    <property type="project" value="InterPro"/>
</dbReference>
<dbReference type="PRINTS" id="PR00463">
    <property type="entry name" value="EP450I"/>
</dbReference>
<dbReference type="InterPro" id="IPR017972">
    <property type="entry name" value="Cyt_P450_CS"/>
</dbReference>
<protein>
    <recommendedName>
        <fullName evidence="13">Cytochrome P450</fullName>
    </recommendedName>
</protein>
<evidence type="ECO:0000256" key="4">
    <source>
        <dbReference type="ARBA" id="ARBA00022723"/>
    </source>
</evidence>
<keyword evidence="6 9" id="KW-0408">Iron</keyword>
<evidence type="ECO:0000256" key="3">
    <source>
        <dbReference type="ARBA" id="ARBA00022617"/>
    </source>
</evidence>
<evidence type="ECO:0000313" key="11">
    <source>
        <dbReference type="EMBL" id="GMR61490.1"/>
    </source>
</evidence>
<evidence type="ECO:0000256" key="8">
    <source>
        <dbReference type="ARBA" id="ARBA00043906"/>
    </source>
</evidence>
<evidence type="ECO:0000256" key="5">
    <source>
        <dbReference type="ARBA" id="ARBA00023002"/>
    </source>
</evidence>